<dbReference type="AlphaFoldDB" id="X0XXR5"/>
<dbReference type="InterPro" id="IPR036237">
    <property type="entry name" value="Xyl_isomerase-like_sf"/>
</dbReference>
<dbReference type="EMBL" id="BARS01046437">
    <property type="protein sequence ID" value="GAG29536.1"/>
    <property type="molecule type" value="Genomic_DNA"/>
</dbReference>
<dbReference type="InterPro" id="IPR050312">
    <property type="entry name" value="IolE/XylAMocC-like"/>
</dbReference>
<evidence type="ECO:0000259" key="1">
    <source>
        <dbReference type="Pfam" id="PF01261"/>
    </source>
</evidence>
<reference evidence="2" key="1">
    <citation type="journal article" date="2014" name="Front. Microbiol.">
        <title>High frequency of phylogenetically diverse reductive dehalogenase-homologous genes in deep subseafloor sedimentary metagenomes.</title>
        <authorList>
            <person name="Kawai M."/>
            <person name="Futagami T."/>
            <person name="Toyoda A."/>
            <person name="Takaki Y."/>
            <person name="Nishi S."/>
            <person name="Hori S."/>
            <person name="Arai W."/>
            <person name="Tsubouchi T."/>
            <person name="Morono Y."/>
            <person name="Uchiyama I."/>
            <person name="Ito T."/>
            <person name="Fujiyama A."/>
            <person name="Inagaki F."/>
            <person name="Takami H."/>
        </authorList>
    </citation>
    <scope>NUCLEOTIDE SEQUENCE</scope>
    <source>
        <strain evidence="2">Expedition CK06-06</strain>
    </source>
</reference>
<name>X0XXR5_9ZZZZ</name>
<dbReference type="Gene3D" id="3.20.20.150">
    <property type="entry name" value="Divalent-metal-dependent TIM barrel enzymes"/>
    <property type="match status" value="1"/>
</dbReference>
<comment type="caution">
    <text evidence="2">The sequence shown here is derived from an EMBL/GenBank/DDBJ whole genome shotgun (WGS) entry which is preliminary data.</text>
</comment>
<dbReference type="PANTHER" id="PTHR12110:SF41">
    <property type="entry name" value="INOSOSE DEHYDRATASE"/>
    <property type="match status" value="1"/>
</dbReference>
<evidence type="ECO:0000313" key="2">
    <source>
        <dbReference type="EMBL" id="GAG29536.1"/>
    </source>
</evidence>
<dbReference type="SUPFAM" id="SSF51658">
    <property type="entry name" value="Xylose isomerase-like"/>
    <property type="match status" value="1"/>
</dbReference>
<protein>
    <recommendedName>
        <fullName evidence="1">Xylose isomerase-like TIM barrel domain-containing protein</fullName>
    </recommendedName>
</protein>
<organism evidence="2">
    <name type="scientific">marine sediment metagenome</name>
    <dbReference type="NCBI Taxonomy" id="412755"/>
    <lineage>
        <taxon>unclassified sequences</taxon>
        <taxon>metagenomes</taxon>
        <taxon>ecological metagenomes</taxon>
    </lineage>
</organism>
<feature type="domain" description="Xylose isomerase-like TIM barrel" evidence="1">
    <location>
        <begin position="12"/>
        <end position="146"/>
    </location>
</feature>
<dbReference type="Pfam" id="PF01261">
    <property type="entry name" value="AP_endonuc_2"/>
    <property type="match status" value="1"/>
</dbReference>
<proteinExistence type="predicted"/>
<feature type="non-terminal residue" evidence="2">
    <location>
        <position position="1"/>
    </location>
</feature>
<gene>
    <name evidence="2" type="ORF">S01H1_69905</name>
</gene>
<sequence>WKRGDLTPAIEDGIAEGIADAVKYAEDNDVVLCMENEHACYLGTGTETARLLGRFNSPALRAVWDPGNAFMAGEKAFPDGYRAIRNFIDHVHVKDAELLVAGTKRFVVIGEGEIGYNAQFQALKSDGYEDYISLETHYTPFAGTKEQGSRLCLQALNKLLADCGS</sequence>
<dbReference type="InterPro" id="IPR013022">
    <property type="entry name" value="Xyl_isomerase-like_TIM-brl"/>
</dbReference>
<accession>X0XXR5</accession>
<dbReference type="PANTHER" id="PTHR12110">
    <property type="entry name" value="HYDROXYPYRUVATE ISOMERASE"/>
    <property type="match status" value="1"/>
</dbReference>